<proteinExistence type="predicted"/>
<evidence type="ECO:0000313" key="2">
    <source>
        <dbReference type="EMBL" id="EPQ08988.1"/>
    </source>
</evidence>
<sequence>MKLTTMALVCLLLVGTWLQDGDSWSLHVSSSNCCFTSVRKAISPKSILCYRNSSSSCSHQDRLMNLVMTVLHPPRLNLSHLLDKSNAN</sequence>
<organism evidence="2 3">
    <name type="scientific">Myotis brandtii</name>
    <name type="common">Brandt's bat</name>
    <dbReference type="NCBI Taxonomy" id="109478"/>
    <lineage>
        <taxon>Eukaryota</taxon>
        <taxon>Metazoa</taxon>
        <taxon>Chordata</taxon>
        <taxon>Craniata</taxon>
        <taxon>Vertebrata</taxon>
        <taxon>Euteleostomi</taxon>
        <taxon>Mammalia</taxon>
        <taxon>Eutheria</taxon>
        <taxon>Laurasiatheria</taxon>
        <taxon>Chiroptera</taxon>
        <taxon>Yangochiroptera</taxon>
        <taxon>Vespertilionidae</taxon>
        <taxon>Myotis</taxon>
    </lineage>
</organism>
<protein>
    <submittedName>
        <fullName evidence="2">C-C motif chemokine 1</fullName>
    </submittedName>
</protein>
<dbReference type="Proteomes" id="UP000052978">
    <property type="component" value="Unassembled WGS sequence"/>
</dbReference>
<dbReference type="InterPro" id="IPR036048">
    <property type="entry name" value="Interleukin_8-like_sf"/>
</dbReference>
<dbReference type="EMBL" id="KE162609">
    <property type="protein sequence ID" value="EPQ08988.1"/>
    <property type="molecule type" value="Genomic_DNA"/>
</dbReference>
<dbReference type="SUPFAM" id="SSF54117">
    <property type="entry name" value="Interleukin 8-like chemokines"/>
    <property type="match status" value="1"/>
</dbReference>
<gene>
    <name evidence="2" type="ORF">D623_10017107</name>
</gene>
<dbReference type="Gene3D" id="2.40.50.40">
    <property type="match status" value="1"/>
</dbReference>
<feature type="chain" id="PRO_5004555200" evidence="1">
    <location>
        <begin position="24"/>
        <end position="88"/>
    </location>
</feature>
<reference evidence="2 3" key="1">
    <citation type="journal article" date="2013" name="Nat. Commun.">
        <title>Genome analysis reveals insights into physiology and longevity of the Brandt's bat Myotis brandtii.</title>
        <authorList>
            <person name="Seim I."/>
            <person name="Fang X."/>
            <person name="Xiong Z."/>
            <person name="Lobanov A.V."/>
            <person name="Huang Z."/>
            <person name="Ma S."/>
            <person name="Feng Y."/>
            <person name="Turanov A.A."/>
            <person name="Zhu Y."/>
            <person name="Lenz T.L."/>
            <person name="Gerashchenko M.V."/>
            <person name="Fan D."/>
            <person name="Hee Yim S."/>
            <person name="Yao X."/>
            <person name="Jordan D."/>
            <person name="Xiong Y."/>
            <person name="Ma Y."/>
            <person name="Lyapunov A.N."/>
            <person name="Chen G."/>
            <person name="Kulakova O.I."/>
            <person name="Sun Y."/>
            <person name="Lee S.G."/>
            <person name="Bronson R.T."/>
            <person name="Moskalev A.A."/>
            <person name="Sunyaev S.R."/>
            <person name="Zhang G."/>
            <person name="Krogh A."/>
            <person name="Wang J."/>
            <person name="Gladyshev V.N."/>
        </authorList>
    </citation>
    <scope>NUCLEOTIDE SEQUENCE [LARGE SCALE GENOMIC DNA]</scope>
</reference>
<name>S7PEV9_MYOBR</name>
<evidence type="ECO:0000313" key="3">
    <source>
        <dbReference type="Proteomes" id="UP000052978"/>
    </source>
</evidence>
<keyword evidence="1" id="KW-0732">Signal</keyword>
<feature type="signal peptide" evidence="1">
    <location>
        <begin position="1"/>
        <end position="23"/>
    </location>
</feature>
<dbReference type="GO" id="GO:0005576">
    <property type="term" value="C:extracellular region"/>
    <property type="evidence" value="ECO:0007669"/>
    <property type="project" value="InterPro"/>
</dbReference>
<evidence type="ECO:0000256" key="1">
    <source>
        <dbReference type="SAM" id="SignalP"/>
    </source>
</evidence>
<accession>S7PEV9</accession>
<dbReference type="AlphaFoldDB" id="S7PEV9"/>
<dbReference type="GO" id="GO:0006955">
    <property type="term" value="P:immune response"/>
    <property type="evidence" value="ECO:0007669"/>
    <property type="project" value="InterPro"/>
</dbReference>
<keyword evidence="3" id="KW-1185">Reference proteome</keyword>
<dbReference type="GO" id="GO:0008009">
    <property type="term" value="F:chemokine activity"/>
    <property type="evidence" value="ECO:0007669"/>
    <property type="project" value="InterPro"/>
</dbReference>